<evidence type="ECO:0000313" key="9">
    <source>
        <dbReference type="Proteomes" id="UP000823882"/>
    </source>
</evidence>
<dbReference type="EMBL" id="DWWJ01000108">
    <property type="protein sequence ID" value="HJC41134.1"/>
    <property type="molecule type" value="Genomic_DNA"/>
</dbReference>
<evidence type="ECO:0000256" key="4">
    <source>
        <dbReference type="ARBA" id="ARBA00023125"/>
    </source>
</evidence>
<dbReference type="GO" id="GO:0006352">
    <property type="term" value="P:DNA-templated transcription initiation"/>
    <property type="evidence" value="ECO:0007669"/>
    <property type="project" value="InterPro"/>
</dbReference>
<dbReference type="Proteomes" id="UP000823882">
    <property type="component" value="Unassembled WGS sequence"/>
</dbReference>
<dbReference type="InterPro" id="IPR036388">
    <property type="entry name" value="WH-like_DNA-bd_sf"/>
</dbReference>
<keyword evidence="5" id="KW-0804">Transcription</keyword>
<keyword evidence="3" id="KW-0731">Sigma factor</keyword>
<comment type="similarity">
    <text evidence="1">Belongs to the sigma-70 factor family. ECF subfamily.</text>
</comment>
<evidence type="ECO:0000256" key="2">
    <source>
        <dbReference type="ARBA" id="ARBA00023015"/>
    </source>
</evidence>
<dbReference type="PANTHER" id="PTHR43133">
    <property type="entry name" value="RNA POLYMERASE ECF-TYPE SIGMA FACTO"/>
    <property type="match status" value="1"/>
</dbReference>
<dbReference type="InterPro" id="IPR007627">
    <property type="entry name" value="RNA_pol_sigma70_r2"/>
</dbReference>
<name>A0A9D2P0E3_9FIRM</name>
<dbReference type="Pfam" id="PF08281">
    <property type="entry name" value="Sigma70_r4_2"/>
    <property type="match status" value="1"/>
</dbReference>
<evidence type="ECO:0000259" key="6">
    <source>
        <dbReference type="Pfam" id="PF04542"/>
    </source>
</evidence>
<gene>
    <name evidence="8" type="ORF">H9701_06235</name>
</gene>
<dbReference type="InterPro" id="IPR039425">
    <property type="entry name" value="RNA_pol_sigma-70-like"/>
</dbReference>
<dbReference type="Pfam" id="PF04542">
    <property type="entry name" value="Sigma70_r2"/>
    <property type="match status" value="1"/>
</dbReference>
<comment type="caution">
    <text evidence="8">The sequence shown here is derived from an EMBL/GenBank/DDBJ whole genome shotgun (WGS) entry which is preliminary data.</text>
</comment>
<dbReference type="PANTHER" id="PTHR43133:SF8">
    <property type="entry name" value="RNA POLYMERASE SIGMA FACTOR HI_1459-RELATED"/>
    <property type="match status" value="1"/>
</dbReference>
<evidence type="ECO:0000256" key="3">
    <source>
        <dbReference type="ARBA" id="ARBA00023082"/>
    </source>
</evidence>
<dbReference type="Gene3D" id="1.10.1740.10">
    <property type="match status" value="1"/>
</dbReference>
<evidence type="ECO:0000256" key="1">
    <source>
        <dbReference type="ARBA" id="ARBA00010641"/>
    </source>
</evidence>
<dbReference type="InterPro" id="IPR013325">
    <property type="entry name" value="RNA_pol_sigma_r2"/>
</dbReference>
<dbReference type="InterPro" id="IPR013324">
    <property type="entry name" value="RNA_pol_sigma_r3/r4-like"/>
</dbReference>
<dbReference type="NCBIfam" id="TIGR02937">
    <property type="entry name" value="sigma70-ECF"/>
    <property type="match status" value="1"/>
</dbReference>
<dbReference type="InterPro" id="IPR014284">
    <property type="entry name" value="RNA_pol_sigma-70_dom"/>
</dbReference>
<dbReference type="SUPFAM" id="SSF88659">
    <property type="entry name" value="Sigma3 and sigma4 domains of RNA polymerase sigma factors"/>
    <property type="match status" value="1"/>
</dbReference>
<dbReference type="SUPFAM" id="SSF88946">
    <property type="entry name" value="Sigma2 domain of RNA polymerase sigma factors"/>
    <property type="match status" value="1"/>
</dbReference>
<evidence type="ECO:0000313" key="8">
    <source>
        <dbReference type="EMBL" id="HJC41134.1"/>
    </source>
</evidence>
<accession>A0A9D2P0E3</accession>
<dbReference type="Gene3D" id="1.10.10.10">
    <property type="entry name" value="Winged helix-like DNA-binding domain superfamily/Winged helix DNA-binding domain"/>
    <property type="match status" value="1"/>
</dbReference>
<evidence type="ECO:0000259" key="7">
    <source>
        <dbReference type="Pfam" id="PF08281"/>
    </source>
</evidence>
<reference evidence="8" key="2">
    <citation type="submission" date="2021-04" db="EMBL/GenBank/DDBJ databases">
        <authorList>
            <person name="Gilroy R."/>
        </authorList>
    </citation>
    <scope>NUCLEOTIDE SEQUENCE</scope>
    <source>
        <strain evidence="8">CHK186-1790</strain>
    </source>
</reference>
<dbReference type="GO" id="GO:0016987">
    <property type="term" value="F:sigma factor activity"/>
    <property type="evidence" value="ECO:0007669"/>
    <property type="project" value="UniProtKB-KW"/>
</dbReference>
<dbReference type="AlphaFoldDB" id="A0A9D2P0E3"/>
<proteinExistence type="inferred from homology"/>
<keyword evidence="2" id="KW-0805">Transcription regulation</keyword>
<evidence type="ECO:0000256" key="5">
    <source>
        <dbReference type="ARBA" id="ARBA00023163"/>
    </source>
</evidence>
<organism evidence="8 9">
    <name type="scientific">Candidatus Intestinimonas pullistercoris</name>
    <dbReference type="NCBI Taxonomy" id="2838623"/>
    <lineage>
        <taxon>Bacteria</taxon>
        <taxon>Bacillati</taxon>
        <taxon>Bacillota</taxon>
        <taxon>Clostridia</taxon>
        <taxon>Eubacteriales</taxon>
        <taxon>Intestinimonas</taxon>
    </lineage>
</organism>
<sequence>MTDWDSWFTALYQENAGKMLRYAAAQLRNQPVAEELVEDAFVRLLQRKEDLVGHPNLNGWLWKTLQHLILTEVRLAKYHREVPLDPACQTPAPDLDSGRLEDVLPQGLTPGEREVLLLFYEEGLSHQEMARRLGISEMNSRTRLFRARNHCKKLLEKSSSPCHI</sequence>
<dbReference type="GO" id="GO:0003677">
    <property type="term" value="F:DNA binding"/>
    <property type="evidence" value="ECO:0007669"/>
    <property type="project" value="UniProtKB-KW"/>
</dbReference>
<protein>
    <submittedName>
        <fullName evidence="8">RNA polymerase sigma factor</fullName>
    </submittedName>
</protein>
<dbReference type="InterPro" id="IPR013249">
    <property type="entry name" value="RNA_pol_sigma70_r4_t2"/>
</dbReference>
<feature type="domain" description="RNA polymerase sigma factor 70 region 4 type 2" evidence="7">
    <location>
        <begin position="107"/>
        <end position="151"/>
    </location>
</feature>
<dbReference type="CDD" id="cd06171">
    <property type="entry name" value="Sigma70_r4"/>
    <property type="match status" value="1"/>
</dbReference>
<keyword evidence="4" id="KW-0238">DNA-binding</keyword>
<reference evidence="8" key="1">
    <citation type="journal article" date="2021" name="PeerJ">
        <title>Extensive microbial diversity within the chicken gut microbiome revealed by metagenomics and culture.</title>
        <authorList>
            <person name="Gilroy R."/>
            <person name="Ravi A."/>
            <person name="Getino M."/>
            <person name="Pursley I."/>
            <person name="Horton D.L."/>
            <person name="Alikhan N.F."/>
            <person name="Baker D."/>
            <person name="Gharbi K."/>
            <person name="Hall N."/>
            <person name="Watson M."/>
            <person name="Adriaenssens E.M."/>
            <person name="Foster-Nyarko E."/>
            <person name="Jarju S."/>
            <person name="Secka A."/>
            <person name="Antonio M."/>
            <person name="Oren A."/>
            <person name="Chaudhuri R.R."/>
            <person name="La Ragione R."/>
            <person name="Hildebrand F."/>
            <person name="Pallen M.J."/>
        </authorList>
    </citation>
    <scope>NUCLEOTIDE SEQUENCE</scope>
    <source>
        <strain evidence="8">CHK186-1790</strain>
    </source>
</reference>
<feature type="domain" description="RNA polymerase sigma-70 region 2" evidence="6">
    <location>
        <begin position="11"/>
        <end position="74"/>
    </location>
</feature>